<evidence type="ECO:0000313" key="1">
    <source>
        <dbReference type="EMBL" id="KAH7907882.1"/>
    </source>
</evidence>
<name>A0ACB8A4E4_9AGAM</name>
<sequence>PVLGSSSSDSEGHSGTSTPSSEFQPAKLFLLPPSLATPAFLTSFASKLEKGLGDKAVLSVQNKSEDVSTVDEKDSLLAAFSDLALVFSDFVNKQWSKVTTEGQDVPYFVDFIPTSVAERSTTDEFIAAHAFKSPKYTPASALHLFSTCGLRSVYSRQTNCGRYTLH</sequence>
<gene>
    <name evidence="1" type="ORF">BJ138DRAFT_971121</name>
</gene>
<accession>A0ACB8A4E4</accession>
<evidence type="ECO:0000313" key="2">
    <source>
        <dbReference type="Proteomes" id="UP000790377"/>
    </source>
</evidence>
<dbReference type="EMBL" id="MU267862">
    <property type="protein sequence ID" value="KAH7907882.1"/>
    <property type="molecule type" value="Genomic_DNA"/>
</dbReference>
<proteinExistence type="predicted"/>
<comment type="caution">
    <text evidence="1">The sequence shown here is derived from an EMBL/GenBank/DDBJ whole genome shotgun (WGS) entry which is preliminary data.</text>
</comment>
<dbReference type="Proteomes" id="UP000790377">
    <property type="component" value="Unassembled WGS sequence"/>
</dbReference>
<protein>
    <submittedName>
        <fullName evidence="1">Uncharacterized protein</fullName>
    </submittedName>
</protein>
<feature type="non-terminal residue" evidence="1">
    <location>
        <position position="1"/>
    </location>
</feature>
<feature type="non-terminal residue" evidence="1">
    <location>
        <position position="166"/>
    </location>
</feature>
<organism evidence="1 2">
    <name type="scientific">Hygrophoropsis aurantiaca</name>
    <dbReference type="NCBI Taxonomy" id="72124"/>
    <lineage>
        <taxon>Eukaryota</taxon>
        <taxon>Fungi</taxon>
        <taxon>Dikarya</taxon>
        <taxon>Basidiomycota</taxon>
        <taxon>Agaricomycotina</taxon>
        <taxon>Agaricomycetes</taxon>
        <taxon>Agaricomycetidae</taxon>
        <taxon>Boletales</taxon>
        <taxon>Coniophorineae</taxon>
        <taxon>Hygrophoropsidaceae</taxon>
        <taxon>Hygrophoropsis</taxon>
    </lineage>
</organism>
<reference evidence="1" key="1">
    <citation type="journal article" date="2021" name="New Phytol.">
        <title>Evolutionary innovations through gain and loss of genes in the ectomycorrhizal Boletales.</title>
        <authorList>
            <person name="Wu G."/>
            <person name="Miyauchi S."/>
            <person name="Morin E."/>
            <person name="Kuo A."/>
            <person name="Drula E."/>
            <person name="Varga T."/>
            <person name="Kohler A."/>
            <person name="Feng B."/>
            <person name="Cao Y."/>
            <person name="Lipzen A."/>
            <person name="Daum C."/>
            <person name="Hundley H."/>
            <person name="Pangilinan J."/>
            <person name="Johnson J."/>
            <person name="Barry K."/>
            <person name="LaButti K."/>
            <person name="Ng V."/>
            <person name="Ahrendt S."/>
            <person name="Min B."/>
            <person name="Choi I.G."/>
            <person name="Park H."/>
            <person name="Plett J.M."/>
            <person name="Magnuson J."/>
            <person name="Spatafora J.W."/>
            <person name="Nagy L.G."/>
            <person name="Henrissat B."/>
            <person name="Grigoriev I.V."/>
            <person name="Yang Z.L."/>
            <person name="Xu J."/>
            <person name="Martin F.M."/>
        </authorList>
    </citation>
    <scope>NUCLEOTIDE SEQUENCE</scope>
    <source>
        <strain evidence="1">ATCC 28755</strain>
    </source>
</reference>
<keyword evidence="2" id="KW-1185">Reference proteome</keyword>